<keyword evidence="2" id="KW-0663">Pyridoxal phosphate</keyword>
<dbReference type="OrthoDB" id="9808770at2"/>
<dbReference type="InterPro" id="IPR015421">
    <property type="entry name" value="PyrdxlP-dep_Trfase_major"/>
</dbReference>
<keyword evidence="4" id="KW-0238">DNA-binding</keyword>
<dbReference type="PRINTS" id="PR00035">
    <property type="entry name" value="HTHGNTR"/>
</dbReference>
<dbReference type="RefSeq" id="WP_093274557.1">
    <property type="nucleotide sequence ID" value="NZ_FNDD01000014.1"/>
</dbReference>
<evidence type="ECO:0000256" key="2">
    <source>
        <dbReference type="ARBA" id="ARBA00022898"/>
    </source>
</evidence>
<dbReference type="EMBL" id="FNDD01000014">
    <property type="protein sequence ID" value="SDH37776.1"/>
    <property type="molecule type" value="Genomic_DNA"/>
</dbReference>
<dbReference type="SUPFAM" id="SSF53383">
    <property type="entry name" value="PLP-dependent transferases"/>
    <property type="match status" value="1"/>
</dbReference>
<keyword evidence="7" id="KW-0808">Transferase</keyword>
<dbReference type="Pfam" id="PF00392">
    <property type="entry name" value="GntR"/>
    <property type="match status" value="1"/>
</dbReference>
<evidence type="ECO:0000313" key="7">
    <source>
        <dbReference type="EMBL" id="SDH37776.1"/>
    </source>
</evidence>
<dbReference type="InterPro" id="IPR036390">
    <property type="entry name" value="WH_DNA-bd_sf"/>
</dbReference>
<dbReference type="CDD" id="cd07377">
    <property type="entry name" value="WHTH_GntR"/>
    <property type="match status" value="1"/>
</dbReference>
<dbReference type="InterPro" id="IPR036388">
    <property type="entry name" value="WH-like_DNA-bd_sf"/>
</dbReference>
<dbReference type="Gene3D" id="3.40.640.10">
    <property type="entry name" value="Type I PLP-dependent aspartate aminotransferase-like (Major domain)"/>
    <property type="match status" value="1"/>
</dbReference>
<organism evidence="7 8">
    <name type="scientific">Vibrio xiamenensis</name>
    <dbReference type="NCBI Taxonomy" id="861298"/>
    <lineage>
        <taxon>Bacteria</taxon>
        <taxon>Pseudomonadati</taxon>
        <taxon>Pseudomonadota</taxon>
        <taxon>Gammaproteobacteria</taxon>
        <taxon>Vibrionales</taxon>
        <taxon>Vibrionaceae</taxon>
        <taxon>Vibrio</taxon>
    </lineage>
</organism>
<evidence type="ECO:0000256" key="1">
    <source>
        <dbReference type="ARBA" id="ARBA00005384"/>
    </source>
</evidence>
<dbReference type="CDD" id="cd00609">
    <property type="entry name" value="AAT_like"/>
    <property type="match status" value="1"/>
</dbReference>
<accession>A0A1G8BX16</accession>
<keyword evidence="7" id="KW-0032">Aminotransferase</keyword>
<evidence type="ECO:0000256" key="5">
    <source>
        <dbReference type="ARBA" id="ARBA00023163"/>
    </source>
</evidence>
<dbReference type="AlphaFoldDB" id="A0A1G8BX16"/>
<evidence type="ECO:0000259" key="6">
    <source>
        <dbReference type="PROSITE" id="PS50949"/>
    </source>
</evidence>
<dbReference type="GO" id="GO:0003700">
    <property type="term" value="F:DNA-binding transcription factor activity"/>
    <property type="evidence" value="ECO:0007669"/>
    <property type="project" value="InterPro"/>
</dbReference>
<dbReference type="Proteomes" id="UP000198854">
    <property type="component" value="Unassembled WGS sequence"/>
</dbReference>
<evidence type="ECO:0000256" key="4">
    <source>
        <dbReference type="ARBA" id="ARBA00023125"/>
    </source>
</evidence>
<gene>
    <name evidence="7" type="ORF">SAMN04488136_11495</name>
</gene>
<dbReference type="InterPro" id="IPR051446">
    <property type="entry name" value="HTH_trans_reg/aminotransferase"/>
</dbReference>
<dbReference type="GO" id="GO:0003677">
    <property type="term" value="F:DNA binding"/>
    <property type="evidence" value="ECO:0007669"/>
    <property type="project" value="UniProtKB-KW"/>
</dbReference>
<dbReference type="SUPFAM" id="SSF46785">
    <property type="entry name" value="Winged helix' DNA-binding domain"/>
    <property type="match status" value="1"/>
</dbReference>
<keyword evidence="3" id="KW-0805">Transcription regulation</keyword>
<evidence type="ECO:0000256" key="3">
    <source>
        <dbReference type="ARBA" id="ARBA00023015"/>
    </source>
</evidence>
<dbReference type="Gene3D" id="1.10.10.10">
    <property type="entry name" value="Winged helix-like DNA-binding domain superfamily/Winged helix DNA-binding domain"/>
    <property type="match status" value="1"/>
</dbReference>
<reference evidence="8" key="1">
    <citation type="submission" date="2016-10" db="EMBL/GenBank/DDBJ databases">
        <authorList>
            <person name="Varghese N."/>
            <person name="Submissions S."/>
        </authorList>
    </citation>
    <scope>NUCLEOTIDE SEQUENCE [LARGE SCALE GENOMIC DNA]</scope>
    <source>
        <strain evidence="8">CGMCC 1.10228</strain>
    </source>
</reference>
<dbReference type="InterPro" id="IPR015424">
    <property type="entry name" value="PyrdxlP-dep_Trfase"/>
</dbReference>
<protein>
    <submittedName>
        <fullName evidence="7">GntR family transcriptional regulator / MocR family aminotransferase</fullName>
    </submittedName>
</protein>
<dbReference type="SMART" id="SM00345">
    <property type="entry name" value="HTH_GNTR"/>
    <property type="match status" value="1"/>
</dbReference>
<evidence type="ECO:0000313" key="8">
    <source>
        <dbReference type="Proteomes" id="UP000198854"/>
    </source>
</evidence>
<dbReference type="InterPro" id="IPR004839">
    <property type="entry name" value="Aminotransferase_I/II_large"/>
</dbReference>
<dbReference type="PANTHER" id="PTHR46577">
    <property type="entry name" value="HTH-TYPE TRANSCRIPTIONAL REGULATORY PROTEIN GABR"/>
    <property type="match status" value="1"/>
</dbReference>
<keyword evidence="5" id="KW-0804">Transcription</keyword>
<dbReference type="PANTHER" id="PTHR46577:SF1">
    <property type="entry name" value="HTH-TYPE TRANSCRIPTIONAL REGULATORY PROTEIN GABR"/>
    <property type="match status" value="1"/>
</dbReference>
<proteinExistence type="inferred from homology"/>
<keyword evidence="8" id="KW-1185">Reference proteome</keyword>
<dbReference type="GO" id="GO:0008483">
    <property type="term" value="F:transaminase activity"/>
    <property type="evidence" value="ECO:0007669"/>
    <property type="project" value="UniProtKB-KW"/>
</dbReference>
<name>A0A1G8BX16_9VIBR</name>
<dbReference type="InterPro" id="IPR000524">
    <property type="entry name" value="Tscrpt_reg_HTH_GntR"/>
</dbReference>
<dbReference type="STRING" id="861298.SAMN04488136_11495"/>
<dbReference type="PROSITE" id="PS50949">
    <property type="entry name" value="HTH_GNTR"/>
    <property type="match status" value="1"/>
</dbReference>
<feature type="domain" description="HTH gntR-type" evidence="6">
    <location>
        <begin position="14"/>
        <end position="82"/>
    </location>
</feature>
<comment type="similarity">
    <text evidence="1">In the C-terminal section; belongs to the class-I pyridoxal-phosphate-dependent aminotransferase family.</text>
</comment>
<dbReference type="GO" id="GO:0030170">
    <property type="term" value="F:pyridoxal phosphate binding"/>
    <property type="evidence" value="ECO:0007669"/>
    <property type="project" value="InterPro"/>
</dbReference>
<sequence length="593" mass="68254">MLGRYIHIDQNDSRTLQEQIKSAISQAIFDGFVPSTQALESSRRLAQKLHVSRNTILRVYEQLTEEGILISVERKGYFVHPDLDVQPAYAQAKRTQSAPPLNWQSYLLKEHAAPIAADKDLRAFRYLFVSGMVDEDLFPVSEWRKCSIQSLNRSNHHSWTSSHDDYADLIEQIRTRVLPKRGIFVESNQIAVTLGCQNSLYYLAKLLVAKDTPVGVENPGYPEALHQFQARRANILPLDIDQQGLIVDDKLKQCKLIYTTPSNQFPTTVRMTGQRREALMAAAEQQDVLIIEDDFEHDINFIEDACPALRGEYQSERIIYISSFTSTIAPGLRIGFIVAAAPLIAQIRTFQQRTHSLPPKNNCQTLALFLKLGYYDTLTNKMLRRYREKWLTMEKALNYYFPQSGVLPSLAGTAFWIDYKQDFDAERFEQLAKQHGILLNNGAQYYYHQKRTNSFRLSFQSIASDKIRQGVAELAQIAKQILPIETLEQCQAKPLKSKAIRKLLTNQILLTKDCFNIPYRITFQADGKMTGVSERPNDIDEGYWWVENDKFVYQWRNWQFSDTRYITVVVENGEVKRFDEDGFFIGQAQLVTA</sequence>
<dbReference type="Pfam" id="PF00155">
    <property type="entry name" value="Aminotran_1_2"/>
    <property type="match status" value="1"/>
</dbReference>